<feature type="transmembrane region" description="Helical" evidence="1">
    <location>
        <begin position="79"/>
        <end position="98"/>
    </location>
</feature>
<dbReference type="STRING" id="619805.SAMN05660477_02374"/>
<dbReference type="AlphaFoldDB" id="A0A1T5FWP6"/>
<dbReference type="EMBL" id="FUYZ01000008">
    <property type="protein sequence ID" value="SKC00527.1"/>
    <property type="molecule type" value="Genomic_DNA"/>
</dbReference>
<dbReference type="Proteomes" id="UP000191112">
    <property type="component" value="Unassembled WGS sequence"/>
</dbReference>
<proteinExistence type="predicted"/>
<protein>
    <submittedName>
        <fullName evidence="2">Uncharacterized protein</fullName>
    </submittedName>
</protein>
<accession>A0A1T5FWP6</accession>
<name>A0A1T5FWP6_9FLAO</name>
<feature type="transmembrane region" description="Helical" evidence="1">
    <location>
        <begin position="118"/>
        <end position="137"/>
    </location>
</feature>
<keyword evidence="1" id="KW-0812">Transmembrane</keyword>
<keyword evidence="1" id="KW-0472">Membrane</keyword>
<keyword evidence="1" id="KW-1133">Transmembrane helix</keyword>
<keyword evidence="3" id="KW-1185">Reference proteome</keyword>
<organism evidence="2 3">
    <name type="scientific">Soonwooa buanensis</name>
    <dbReference type="NCBI Taxonomy" id="619805"/>
    <lineage>
        <taxon>Bacteria</taxon>
        <taxon>Pseudomonadati</taxon>
        <taxon>Bacteroidota</taxon>
        <taxon>Flavobacteriia</taxon>
        <taxon>Flavobacteriales</taxon>
        <taxon>Weeksellaceae</taxon>
        <taxon>Chryseobacterium group</taxon>
        <taxon>Soonwooa</taxon>
    </lineage>
</organism>
<feature type="transmembrane region" description="Helical" evidence="1">
    <location>
        <begin position="12"/>
        <end position="31"/>
    </location>
</feature>
<reference evidence="2 3" key="1">
    <citation type="submission" date="2017-02" db="EMBL/GenBank/DDBJ databases">
        <authorList>
            <person name="Peterson S.W."/>
        </authorList>
    </citation>
    <scope>NUCLEOTIDE SEQUENCE [LARGE SCALE GENOMIC DNA]</scope>
    <source>
        <strain evidence="2 3">DSM 22323</strain>
    </source>
</reference>
<feature type="transmembrane region" description="Helical" evidence="1">
    <location>
        <begin position="43"/>
        <end position="72"/>
    </location>
</feature>
<evidence type="ECO:0000256" key="1">
    <source>
        <dbReference type="SAM" id="Phobius"/>
    </source>
</evidence>
<evidence type="ECO:0000313" key="2">
    <source>
        <dbReference type="EMBL" id="SKC00527.1"/>
    </source>
</evidence>
<gene>
    <name evidence="2" type="ORF">SAMN05660477_02374</name>
</gene>
<evidence type="ECO:0000313" key="3">
    <source>
        <dbReference type="Proteomes" id="UP000191112"/>
    </source>
</evidence>
<sequence length="154" mass="17766">MKRLYLYLLSNFFVLVILSLLISQVLIRLYMDDADNSEGKFVQFLMFIVAVLSMHASIFLSLSSISIFLNLIPAVRKNWILSFVSFCGISLGYLVYLFCDNLSDAFSNISDFIKATKPYLIMLATQFVLTFISFIIFRKRFKNMETSKLTTNDD</sequence>